<dbReference type="Proteomes" id="UP000001574">
    <property type="component" value="Chromosome"/>
</dbReference>
<gene>
    <name evidence="2" type="ordered locus">MAV_0808</name>
</gene>
<dbReference type="KEGG" id="mav:MAV_0808"/>
<evidence type="ECO:0000313" key="3">
    <source>
        <dbReference type="Proteomes" id="UP000001574"/>
    </source>
</evidence>
<dbReference type="EMBL" id="CP000479">
    <property type="protein sequence ID" value="ABK67222.1"/>
    <property type="molecule type" value="Genomic_DNA"/>
</dbReference>
<evidence type="ECO:0000313" key="2">
    <source>
        <dbReference type="EMBL" id="ABK67222.1"/>
    </source>
</evidence>
<protein>
    <submittedName>
        <fullName evidence="2">Uncharacterized protein</fullName>
    </submittedName>
</protein>
<feature type="region of interest" description="Disordered" evidence="1">
    <location>
        <begin position="52"/>
        <end position="75"/>
    </location>
</feature>
<organism evidence="2 3">
    <name type="scientific">Mycobacterium avium (strain 104)</name>
    <dbReference type="NCBI Taxonomy" id="243243"/>
    <lineage>
        <taxon>Bacteria</taxon>
        <taxon>Bacillati</taxon>
        <taxon>Actinomycetota</taxon>
        <taxon>Actinomycetes</taxon>
        <taxon>Mycobacteriales</taxon>
        <taxon>Mycobacteriaceae</taxon>
        <taxon>Mycobacterium</taxon>
        <taxon>Mycobacterium avium complex (MAC)</taxon>
    </lineage>
</organism>
<dbReference type="HOGENOM" id="CLU_2168127_0_0_11"/>
<evidence type="ECO:0000256" key="1">
    <source>
        <dbReference type="SAM" id="MobiDB-lite"/>
    </source>
</evidence>
<dbReference type="RefSeq" id="WP_011723775.1">
    <property type="nucleotide sequence ID" value="NC_008595.1"/>
</dbReference>
<reference evidence="2 3" key="1">
    <citation type="submission" date="2006-10" db="EMBL/GenBank/DDBJ databases">
        <authorList>
            <person name="Fleischmann R.D."/>
            <person name="Dodson R.J."/>
            <person name="Haft D.H."/>
            <person name="Merkel J.S."/>
            <person name="Nelson W.C."/>
            <person name="Fraser C.M."/>
        </authorList>
    </citation>
    <scope>NUCLEOTIDE SEQUENCE [LARGE SCALE GENOMIC DNA]</scope>
    <source>
        <strain evidence="2 3">104</strain>
    </source>
</reference>
<accession>A0A0H2ZYU5</accession>
<dbReference type="AlphaFoldDB" id="A0A0H2ZYU5"/>
<name>A0A0H2ZYU5_MYCA1</name>
<sequence length="110" mass="11802">MAYRVTAPLVVAKDREGRNHHCYAGAIIHWLGPEQRDRWLRLGLVEEIDDTPPAAAAADSPAAGGAGPAKPAKTAPVEKWADYGASLGHDRDELLALGKQNKQELIDLLG</sequence>
<proteinExistence type="predicted"/>